<dbReference type="PANTHER" id="PTHR10170:SF10">
    <property type="entry name" value="HUNTINGTIN"/>
    <property type="match status" value="1"/>
</dbReference>
<dbReference type="PANTHER" id="PTHR10170">
    <property type="entry name" value="HUNTINGTON DISEASE PROTEIN"/>
    <property type="match status" value="1"/>
</dbReference>
<keyword evidence="2" id="KW-1185">Reference proteome</keyword>
<gene>
    <name evidence="1" type="ORF">Anas_00287</name>
</gene>
<organism evidence="1 2">
    <name type="scientific">Armadillidium nasatum</name>
    <dbReference type="NCBI Taxonomy" id="96803"/>
    <lineage>
        <taxon>Eukaryota</taxon>
        <taxon>Metazoa</taxon>
        <taxon>Ecdysozoa</taxon>
        <taxon>Arthropoda</taxon>
        <taxon>Crustacea</taxon>
        <taxon>Multicrustacea</taxon>
        <taxon>Malacostraca</taxon>
        <taxon>Eumalacostraca</taxon>
        <taxon>Peracarida</taxon>
        <taxon>Isopoda</taxon>
        <taxon>Oniscidea</taxon>
        <taxon>Crinocheta</taxon>
        <taxon>Armadillidiidae</taxon>
        <taxon>Armadillidium</taxon>
    </lineage>
</organism>
<proteinExistence type="predicted"/>
<accession>A0A5N5TK95</accession>
<dbReference type="AlphaFoldDB" id="A0A5N5TK95"/>
<dbReference type="InterPro" id="IPR024613">
    <property type="entry name" value="Huntingtin_N_HEAT_rpt-2"/>
</dbReference>
<dbReference type="Pfam" id="PF12372">
    <property type="entry name" value="Htt_N-HEAT"/>
    <property type="match status" value="1"/>
</dbReference>
<dbReference type="Proteomes" id="UP000326759">
    <property type="component" value="Unassembled WGS sequence"/>
</dbReference>
<feature type="non-terminal residue" evidence="1">
    <location>
        <position position="174"/>
    </location>
</feature>
<name>A0A5N5TK95_9CRUS</name>
<reference evidence="1 2" key="1">
    <citation type="journal article" date="2019" name="PLoS Biol.">
        <title>Sex chromosomes control vertical transmission of feminizing Wolbachia symbionts in an isopod.</title>
        <authorList>
            <person name="Becking T."/>
            <person name="Chebbi M.A."/>
            <person name="Giraud I."/>
            <person name="Moumen B."/>
            <person name="Laverre T."/>
            <person name="Caubet Y."/>
            <person name="Peccoud J."/>
            <person name="Gilbert C."/>
            <person name="Cordaux R."/>
        </authorList>
    </citation>
    <scope>NUCLEOTIDE SEQUENCE [LARGE SCALE GENOMIC DNA]</scope>
    <source>
        <strain evidence="1">ANa2</strain>
        <tissue evidence="1">Whole body excluding digestive tract and cuticle</tissue>
    </source>
</reference>
<comment type="caution">
    <text evidence="1">The sequence shown here is derived from an EMBL/GenBank/DDBJ whole genome shotgun (WGS) entry which is preliminary data.</text>
</comment>
<dbReference type="GO" id="GO:0005737">
    <property type="term" value="C:cytoplasm"/>
    <property type="evidence" value="ECO:0007669"/>
    <property type="project" value="TreeGrafter"/>
</dbReference>
<protein>
    <submittedName>
        <fullName evidence="1">Uncharacterized protein</fullName>
    </submittedName>
</protein>
<dbReference type="OrthoDB" id="10065698at2759"/>
<evidence type="ECO:0000313" key="1">
    <source>
        <dbReference type="EMBL" id="KAB7506578.1"/>
    </source>
</evidence>
<feature type="non-terminal residue" evidence="1">
    <location>
        <position position="1"/>
    </location>
</feature>
<evidence type="ECO:0000313" key="2">
    <source>
        <dbReference type="Proteomes" id="UP000326759"/>
    </source>
</evidence>
<sequence length="174" mass="19541">VLQLLSIVLVSTKESNKDRWRKLSRQILDVILPKIGKLQINIDSKEALQALEEVFNSLCTSEFRPPDLLLRALLTSPCEIESTEGVEKWIGGVLVLLRVLVTSIPLDLIFERLDKLGLNLDYVRPEGEGPSPSLHQSLSPKRFQCKKQESDSTSHFVDPLNVSRKTIVPEMALA</sequence>
<dbReference type="EMBL" id="SEYY01000739">
    <property type="protein sequence ID" value="KAB7506578.1"/>
    <property type="molecule type" value="Genomic_DNA"/>
</dbReference>
<dbReference type="InterPro" id="IPR028426">
    <property type="entry name" value="Huntingtin_fam"/>
</dbReference>